<reference evidence="1 2" key="1">
    <citation type="submission" date="2016-10" db="EMBL/GenBank/DDBJ databases">
        <authorList>
            <person name="de Groot N.N."/>
        </authorList>
    </citation>
    <scope>NUCLEOTIDE SEQUENCE [LARGE SCALE GENOMIC DNA]</scope>
    <source>
        <strain evidence="1 2">MT12</strain>
    </source>
</reference>
<dbReference type="RefSeq" id="WP_092124934.1">
    <property type="nucleotide sequence ID" value="NZ_FNTH01000001.1"/>
</dbReference>
<dbReference type="EMBL" id="FNTH01000001">
    <property type="protein sequence ID" value="SEE35619.1"/>
    <property type="molecule type" value="Genomic_DNA"/>
</dbReference>
<proteinExistence type="predicted"/>
<accession>A0A1H5I691</accession>
<name>A0A1H5I691_9BRAD</name>
<protein>
    <submittedName>
        <fullName evidence="1">Uncharacterized protein</fullName>
    </submittedName>
</protein>
<dbReference type="AlphaFoldDB" id="A0A1H5I691"/>
<dbReference type="OrthoDB" id="8180898at2"/>
<gene>
    <name evidence="1" type="ORF">SAMN05444164_7786</name>
</gene>
<evidence type="ECO:0000313" key="2">
    <source>
        <dbReference type="Proteomes" id="UP000198992"/>
    </source>
</evidence>
<evidence type="ECO:0000313" key="1">
    <source>
        <dbReference type="EMBL" id="SEE35619.1"/>
    </source>
</evidence>
<sequence>MAVTRAPAQIQARSKYHVADILLRLLKSRRRAASAPAEAAPLSGIALAPAKQREVRFADFESVARLKERWGLAKDSPENWDRLWRQNPAMAAAKSQPSMGWVLETAQGIVGYQGNIPVLYQLESRTIFAATAAGLVIEPAYRTRCIGLLASFFRQRDIDLLVITHSTASVVNQSKALHARSLPDPDYDKILFWILDVRQFARVLAAKFDVGSGMESVGAFLASSAMRLDSLRRGPPGRLTSKVTEIDVKDIGDEFEALWRRKLGEAPRLLADRSPASLRWHFTLPGSSSAVAVLCCHRFQRLAGYAVVLHAVDRQTGLRRSMLADILVEQNDTDVTEALLEAAYANAVASGGHLFELVGVPGHIRQILMRWNPYVRTYPTDPLVYKTTDEGLARALEDGSAWYAGPFDGDATLLP</sequence>
<organism evidence="1 2">
    <name type="scientific">Bradyrhizobium erythrophlei</name>
    <dbReference type="NCBI Taxonomy" id="1437360"/>
    <lineage>
        <taxon>Bacteria</taxon>
        <taxon>Pseudomonadati</taxon>
        <taxon>Pseudomonadota</taxon>
        <taxon>Alphaproteobacteria</taxon>
        <taxon>Hyphomicrobiales</taxon>
        <taxon>Nitrobacteraceae</taxon>
        <taxon>Bradyrhizobium</taxon>
    </lineage>
</organism>
<dbReference type="Proteomes" id="UP000198992">
    <property type="component" value="Unassembled WGS sequence"/>
</dbReference>